<reference evidence="7" key="1">
    <citation type="submission" date="2015-07" db="EMBL/GenBank/DDBJ databases">
        <authorList>
            <person name="Rodrigo-Torres Lidia"/>
            <person name="Arahal R.David."/>
        </authorList>
    </citation>
    <scope>NUCLEOTIDE SEQUENCE [LARGE SCALE GENOMIC DNA]</scope>
    <source>
        <strain evidence="7">CECT 5096</strain>
    </source>
</reference>
<dbReference type="PROSITE" id="PS50931">
    <property type="entry name" value="HTH_LYSR"/>
    <property type="match status" value="1"/>
</dbReference>
<feature type="domain" description="HTH lysR-type" evidence="5">
    <location>
        <begin position="1"/>
        <end position="58"/>
    </location>
</feature>
<dbReference type="InterPro" id="IPR000847">
    <property type="entry name" value="LysR_HTH_N"/>
</dbReference>
<dbReference type="PANTHER" id="PTHR30126:SF2">
    <property type="entry name" value="HTH-TYPE TRANSCRIPTIONAL REGULATOR YJIE"/>
    <property type="match status" value="1"/>
</dbReference>
<keyword evidence="2" id="KW-0805">Transcription regulation</keyword>
<dbReference type="InterPro" id="IPR036388">
    <property type="entry name" value="WH-like_DNA-bd_sf"/>
</dbReference>
<dbReference type="GO" id="GO:0000976">
    <property type="term" value="F:transcription cis-regulatory region binding"/>
    <property type="evidence" value="ECO:0007669"/>
    <property type="project" value="TreeGrafter"/>
</dbReference>
<comment type="similarity">
    <text evidence="1">Belongs to the LysR transcriptional regulatory family.</text>
</comment>
<evidence type="ECO:0000313" key="6">
    <source>
        <dbReference type="EMBL" id="CTQ69617.1"/>
    </source>
</evidence>
<dbReference type="STRING" id="311410.LA5095_06120"/>
<dbReference type="Gene3D" id="1.10.10.10">
    <property type="entry name" value="Winged helix-like DNA-binding domain superfamily/Winged helix DNA-binding domain"/>
    <property type="match status" value="1"/>
</dbReference>
<dbReference type="EMBL" id="CXWC01000007">
    <property type="protein sequence ID" value="CTQ69617.1"/>
    <property type="molecule type" value="Genomic_DNA"/>
</dbReference>
<dbReference type="InterPro" id="IPR005119">
    <property type="entry name" value="LysR_subst-bd"/>
</dbReference>
<dbReference type="Pfam" id="PF00126">
    <property type="entry name" value="HTH_1"/>
    <property type="match status" value="1"/>
</dbReference>
<dbReference type="PANTHER" id="PTHR30126">
    <property type="entry name" value="HTH-TYPE TRANSCRIPTIONAL REGULATOR"/>
    <property type="match status" value="1"/>
</dbReference>
<evidence type="ECO:0000256" key="1">
    <source>
        <dbReference type="ARBA" id="ARBA00009437"/>
    </source>
</evidence>
<dbReference type="SUPFAM" id="SSF53850">
    <property type="entry name" value="Periplasmic binding protein-like II"/>
    <property type="match status" value="1"/>
</dbReference>
<keyword evidence="4" id="KW-0804">Transcription</keyword>
<dbReference type="AlphaFoldDB" id="A0A0M7B1F9"/>
<evidence type="ECO:0000256" key="3">
    <source>
        <dbReference type="ARBA" id="ARBA00023125"/>
    </source>
</evidence>
<evidence type="ECO:0000256" key="2">
    <source>
        <dbReference type="ARBA" id="ARBA00023015"/>
    </source>
</evidence>
<dbReference type="PRINTS" id="PR00039">
    <property type="entry name" value="HTHLYSR"/>
</dbReference>
<dbReference type="SUPFAM" id="SSF46785">
    <property type="entry name" value="Winged helix' DNA-binding domain"/>
    <property type="match status" value="1"/>
</dbReference>
<evidence type="ECO:0000313" key="7">
    <source>
        <dbReference type="Proteomes" id="UP000049983"/>
    </source>
</evidence>
<dbReference type="Proteomes" id="UP000049983">
    <property type="component" value="Unassembled WGS sequence"/>
</dbReference>
<name>A0A0M7B1F9_9HYPH</name>
<organism evidence="6 7">
    <name type="scientific">Roseibium album</name>
    <dbReference type="NCBI Taxonomy" id="311410"/>
    <lineage>
        <taxon>Bacteria</taxon>
        <taxon>Pseudomonadati</taxon>
        <taxon>Pseudomonadota</taxon>
        <taxon>Alphaproteobacteria</taxon>
        <taxon>Hyphomicrobiales</taxon>
        <taxon>Stappiaceae</taxon>
        <taxon>Roseibium</taxon>
    </lineage>
</organism>
<gene>
    <name evidence="6" type="primary">yjiE_1</name>
    <name evidence="6" type="ORF">LA5096_02193</name>
</gene>
<sequence>MDIYLFRDLARLNNTGNFSQAADQSNLSQSAFSRRIRSLESWIGVTLVDRSRQPVRLTTAGLQILEAGQQALERIEQERSQILEAQSLPDKYVVTFGAQHSIGWRFYPTWLQGFEETYGPILSRLRADDLPNCLRDLKNGDVDFVIAYESHHVRYSEQGTGSPESNPDKSGSLVIGYDSLIPVSKPQSDGNPLFSFSADKIEMPFLRFGEDAPIARHLEPLFKGAGLSARLRIVYENSMAGALRIRARDGMGVAWLPKSLVAPDMKAGILVQTGAPEWEVPLEIRLFRHKPNSNRVTRSIWSFLESQRSQPLKPGA</sequence>
<dbReference type="GO" id="GO:0003700">
    <property type="term" value="F:DNA-binding transcription factor activity"/>
    <property type="evidence" value="ECO:0007669"/>
    <property type="project" value="InterPro"/>
</dbReference>
<proteinExistence type="inferred from homology"/>
<dbReference type="Pfam" id="PF03466">
    <property type="entry name" value="LysR_substrate"/>
    <property type="match status" value="1"/>
</dbReference>
<dbReference type="InterPro" id="IPR036390">
    <property type="entry name" value="WH_DNA-bd_sf"/>
</dbReference>
<dbReference type="RefSeq" id="WP_055391752.1">
    <property type="nucleotide sequence ID" value="NZ_CXWA01000018.1"/>
</dbReference>
<evidence type="ECO:0000256" key="4">
    <source>
        <dbReference type="ARBA" id="ARBA00023163"/>
    </source>
</evidence>
<keyword evidence="7" id="KW-1185">Reference proteome</keyword>
<protein>
    <submittedName>
        <fullName evidence="6">Quorum-sensing regulator protein D</fullName>
    </submittedName>
</protein>
<dbReference type="OrthoDB" id="528082at2"/>
<dbReference type="Gene3D" id="3.40.190.10">
    <property type="entry name" value="Periplasmic binding protein-like II"/>
    <property type="match status" value="2"/>
</dbReference>
<accession>A0A0M7B1F9</accession>
<keyword evidence="3" id="KW-0238">DNA-binding</keyword>
<evidence type="ECO:0000259" key="5">
    <source>
        <dbReference type="PROSITE" id="PS50931"/>
    </source>
</evidence>
<dbReference type="GeneID" id="97669586"/>